<dbReference type="PANTHER" id="PTHR31317">
    <property type="entry name" value="OS08G0163500 PROTEIN"/>
    <property type="match status" value="1"/>
</dbReference>
<name>A0ABC9B8W4_9POAL</name>
<evidence type="ECO:0000313" key="2">
    <source>
        <dbReference type="EMBL" id="CAL4996934.1"/>
    </source>
</evidence>
<feature type="region of interest" description="Disordered" evidence="1">
    <location>
        <begin position="209"/>
        <end position="229"/>
    </location>
</feature>
<dbReference type="PANTHER" id="PTHR31317:SF4">
    <property type="entry name" value="OS08G0163500 PROTEIN"/>
    <property type="match status" value="1"/>
</dbReference>
<dbReference type="Pfam" id="PF06219">
    <property type="entry name" value="DUF1005"/>
    <property type="match status" value="1"/>
</dbReference>
<accession>A0ABC9B8W4</accession>
<organism evidence="2 3">
    <name type="scientific">Urochloa decumbens</name>
    <dbReference type="NCBI Taxonomy" id="240449"/>
    <lineage>
        <taxon>Eukaryota</taxon>
        <taxon>Viridiplantae</taxon>
        <taxon>Streptophyta</taxon>
        <taxon>Embryophyta</taxon>
        <taxon>Tracheophyta</taxon>
        <taxon>Spermatophyta</taxon>
        <taxon>Magnoliopsida</taxon>
        <taxon>Liliopsida</taxon>
        <taxon>Poales</taxon>
        <taxon>Poaceae</taxon>
        <taxon>PACMAD clade</taxon>
        <taxon>Panicoideae</taxon>
        <taxon>Panicodae</taxon>
        <taxon>Paniceae</taxon>
        <taxon>Melinidinae</taxon>
        <taxon>Urochloa</taxon>
    </lineage>
</organism>
<feature type="region of interest" description="Disordered" evidence="1">
    <location>
        <begin position="443"/>
        <end position="467"/>
    </location>
</feature>
<reference evidence="2" key="1">
    <citation type="submission" date="2024-10" db="EMBL/GenBank/DDBJ databases">
        <authorList>
            <person name="Ryan C."/>
        </authorList>
    </citation>
    <scope>NUCLEOTIDE SEQUENCE [LARGE SCALE GENOMIC DNA]</scope>
</reference>
<evidence type="ECO:0000313" key="3">
    <source>
        <dbReference type="Proteomes" id="UP001497457"/>
    </source>
</evidence>
<dbReference type="AlphaFoldDB" id="A0ABC9B8W4"/>
<gene>
    <name evidence="2" type="ORF">URODEC1_LOCUS63157</name>
</gene>
<keyword evidence="3" id="KW-1185">Reference proteome</keyword>
<evidence type="ECO:0000256" key="1">
    <source>
        <dbReference type="SAM" id="MobiDB-lite"/>
    </source>
</evidence>
<dbReference type="EMBL" id="OZ075135">
    <property type="protein sequence ID" value="CAL4996934.1"/>
    <property type="molecule type" value="Genomic_DNA"/>
</dbReference>
<proteinExistence type="predicted"/>
<feature type="region of interest" description="Disordered" evidence="1">
    <location>
        <begin position="308"/>
        <end position="327"/>
    </location>
</feature>
<dbReference type="InterPro" id="IPR010410">
    <property type="entry name" value="DUF1005"/>
</dbReference>
<protein>
    <submittedName>
        <fullName evidence="2">Uncharacterized protein</fullName>
    </submittedName>
</protein>
<dbReference type="Proteomes" id="UP001497457">
    <property type="component" value="Chromosome 25rd"/>
</dbReference>
<sequence length="467" mass="49965">MDPQPFVRVSVGQLGLKLPAGSKAATRLCDCEIRLGGFPAQTARVPLIHSPEFHTLDPFTNAAVFSLGEPDLRALLAPPGLLLFRRAPRPCLEVAVYLSGGGAPRCWWSSSRRRLVGVFRVELAPEWREWQEGKPVLLHHGWAGIGGKGGAAAAELHLRVKMEADPRYIFQFDDEVALSPQVVQLHGRFHQPIFSCKFIRDRRRPSQSDALLGGQYWPSSAGGGGEEDDAEMAAAMRRKERKGWKVVIHDLSGSAVAAAFMATPFVPAPGGDTVARSNPGAWLIVRAAGAGTMGSSSDSWQPWGRLEAWRESPSTSSAAPPAPASSRDTVRLRLHLLPDGHDDCVLVSEAPLGSEKGGEFAIDMDRQAPPPPPEEEQYCAARLGGACAGGGFVMSCRVEGEARSSRPVVQLAARHVACMEDAAMFVALAAAVDLSVKACRPFPPKKTSGKKAASSSPAQPDPLELDT</sequence>